<dbReference type="AlphaFoldDB" id="A0A7I9WHN2"/>
<feature type="region of interest" description="Disordered" evidence="1">
    <location>
        <begin position="234"/>
        <end position="261"/>
    </location>
</feature>
<feature type="region of interest" description="Disordered" evidence="1">
    <location>
        <begin position="151"/>
        <end position="182"/>
    </location>
</feature>
<organism evidence="2 3">
    <name type="scientific">Mycolicibacterium murale</name>
    <dbReference type="NCBI Taxonomy" id="182220"/>
    <lineage>
        <taxon>Bacteria</taxon>
        <taxon>Bacillati</taxon>
        <taxon>Actinomycetota</taxon>
        <taxon>Actinomycetes</taxon>
        <taxon>Mycobacteriales</taxon>
        <taxon>Mycobacteriaceae</taxon>
        <taxon>Mycolicibacterium</taxon>
    </lineage>
</organism>
<comment type="caution">
    <text evidence="2">The sequence shown here is derived from an EMBL/GenBank/DDBJ whole genome shotgun (WGS) entry which is preliminary data.</text>
</comment>
<dbReference type="EMBL" id="BLKT01000003">
    <property type="protein sequence ID" value="GFG57251.1"/>
    <property type="molecule type" value="Genomic_DNA"/>
</dbReference>
<protein>
    <submittedName>
        <fullName evidence="2">Uncharacterized protein</fullName>
    </submittedName>
</protein>
<reference evidence="2 3" key="1">
    <citation type="journal article" date="2019" name="Emerg. Microbes Infect.">
        <title>Comprehensive subspecies identification of 175 nontuberculous mycobacteria species based on 7547 genomic profiles.</title>
        <authorList>
            <person name="Matsumoto Y."/>
            <person name="Kinjo T."/>
            <person name="Motooka D."/>
            <person name="Nabeya D."/>
            <person name="Jung N."/>
            <person name="Uechi K."/>
            <person name="Horii T."/>
            <person name="Iida T."/>
            <person name="Fujita J."/>
            <person name="Nakamura S."/>
        </authorList>
    </citation>
    <scope>NUCLEOTIDE SEQUENCE [LARGE SCALE GENOMIC DNA]</scope>
    <source>
        <strain evidence="2 3">JCM 13392</strain>
    </source>
</reference>
<gene>
    <name evidence="2" type="ORF">MMUR_13870</name>
</gene>
<feature type="compositionally biased region" description="Basic and acidic residues" evidence="1">
    <location>
        <begin position="234"/>
        <end position="245"/>
    </location>
</feature>
<evidence type="ECO:0000313" key="3">
    <source>
        <dbReference type="Proteomes" id="UP000465241"/>
    </source>
</evidence>
<accession>A0A7I9WHN2</accession>
<dbReference type="RefSeq" id="WP_193488526.1">
    <property type="nucleotide sequence ID" value="NZ_BAAAMC010000021.1"/>
</dbReference>
<name>A0A7I9WHN2_9MYCO</name>
<sequence length="261" mass="28425">MVSLALTTAACNAQDVAPEPEANPDAGRWPALNSDLTYVWSAEPGIDLLSAPAVAVRAYFESVMIAGESGDEKLLYPGFASAVANEAETEPGSLQLWPDLRGAYGKERVGTMRDHVLRITDKGTNTEVVVCHWTWGMATLLENGTYWSGSENPGPDAGVDAMRFTLSPPSDADQQLPPQQGPSKYPFDDVFGGWRVIGKLNEGQPLPNQEEYWPEFQQDSQACVAKAPESAERRMFLKGGEHPRSDFPTLPPYPGWPAESN</sequence>
<keyword evidence="3" id="KW-1185">Reference proteome</keyword>
<proteinExistence type="predicted"/>
<evidence type="ECO:0000256" key="1">
    <source>
        <dbReference type="SAM" id="MobiDB-lite"/>
    </source>
</evidence>
<dbReference type="Proteomes" id="UP000465241">
    <property type="component" value="Unassembled WGS sequence"/>
</dbReference>
<feature type="compositionally biased region" description="Polar residues" evidence="1">
    <location>
        <begin position="172"/>
        <end position="182"/>
    </location>
</feature>
<evidence type="ECO:0000313" key="2">
    <source>
        <dbReference type="EMBL" id="GFG57251.1"/>
    </source>
</evidence>